<accession>A0ABZ2PD33</accession>
<dbReference type="InterPro" id="IPR020941">
    <property type="entry name" value="SUFU-like_domain"/>
</dbReference>
<feature type="domain" description="Suppressor of fused-like" evidence="1">
    <location>
        <begin position="39"/>
        <end position="197"/>
    </location>
</feature>
<protein>
    <submittedName>
        <fullName evidence="2">Suppressor of fused domain protein</fullName>
    </submittedName>
</protein>
<reference evidence="2 3" key="1">
    <citation type="submission" date="2024-03" db="EMBL/GenBank/DDBJ databases">
        <title>Natural products discovery in diverse microorganisms through a two-stage MS feature dereplication strategy.</title>
        <authorList>
            <person name="Zhang R."/>
        </authorList>
    </citation>
    <scope>NUCLEOTIDE SEQUENCE [LARGE SCALE GENOMIC DNA]</scope>
    <source>
        <strain evidence="2 3">18930</strain>
    </source>
</reference>
<sequence>MDFVSDSVIGSVIARVRAHLIAEIGDENPSSASVTFLGLEPLDVLRFTAGEEDLVRYVTLGCSRHPMADPNEMVADQSRGPRAELILTLHGGAGVASGVHTKLAVLAASPAVEGVVLVGDALLDLGEPLWVGSPFTAVLLGDSDIPDLQLPEPADPVKFLQVVPITGTEAAWVRLRGADALREAWNEAGIDVRDPSRSAVNL</sequence>
<proteinExistence type="predicted"/>
<organism evidence="2 3">
    <name type="scientific">Rhodococcus sovatensis</name>
    <dbReference type="NCBI Taxonomy" id="1805840"/>
    <lineage>
        <taxon>Bacteria</taxon>
        <taxon>Bacillati</taxon>
        <taxon>Actinomycetota</taxon>
        <taxon>Actinomycetes</taxon>
        <taxon>Mycobacteriales</taxon>
        <taxon>Nocardiaceae</taxon>
        <taxon>Rhodococcus</taxon>
    </lineage>
</organism>
<name>A0ABZ2PD33_9NOCA</name>
<gene>
    <name evidence="2" type="ORF">WDS16_15755</name>
</gene>
<dbReference type="Pfam" id="PF05076">
    <property type="entry name" value="SUFU"/>
    <property type="match status" value="1"/>
</dbReference>
<evidence type="ECO:0000313" key="2">
    <source>
        <dbReference type="EMBL" id="WXG66736.1"/>
    </source>
</evidence>
<keyword evidence="3" id="KW-1185">Reference proteome</keyword>
<evidence type="ECO:0000259" key="1">
    <source>
        <dbReference type="Pfam" id="PF05076"/>
    </source>
</evidence>
<evidence type="ECO:0000313" key="3">
    <source>
        <dbReference type="Proteomes" id="UP001432000"/>
    </source>
</evidence>
<dbReference type="Proteomes" id="UP001432000">
    <property type="component" value="Chromosome"/>
</dbReference>
<dbReference type="EMBL" id="CP147846">
    <property type="protein sequence ID" value="WXG66736.1"/>
    <property type="molecule type" value="Genomic_DNA"/>
</dbReference>
<dbReference type="RefSeq" id="WP_338886179.1">
    <property type="nucleotide sequence ID" value="NZ_CP147846.1"/>
</dbReference>